<dbReference type="InterPro" id="IPR050858">
    <property type="entry name" value="Mal-CoA-ACP_Trans/PKS_FabD"/>
</dbReference>
<name>A0A0V8M2R2_9CHLR</name>
<dbReference type="FunFam" id="3.30.70.250:FF:000001">
    <property type="entry name" value="Malonyl CoA-acyl carrier protein transacylase"/>
    <property type="match status" value="1"/>
</dbReference>
<dbReference type="InterPro" id="IPR001227">
    <property type="entry name" value="Ac_transferase_dom_sf"/>
</dbReference>
<comment type="catalytic activity">
    <reaction evidence="3 4">
        <text>holo-[ACP] + malonyl-CoA = malonyl-[ACP] + CoA</text>
        <dbReference type="Rhea" id="RHEA:41792"/>
        <dbReference type="Rhea" id="RHEA-COMP:9623"/>
        <dbReference type="Rhea" id="RHEA-COMP:9685"/>
        <dbReference type="ChEBI" id="CHEBI:57287"/>
        <dbReference type="ChEBI" id="CHEBI:57384"/>
        <dbReference type="ChEBI" id="CHEBI:64479"/>
        <dbReference type="ChEBI" id="CHEBI:78449"/>
        <dbReference type="EC" id="2.3.1.39"/>
    </reaction>
</comment>
<dbReference type="Proteomes" id="UP000053577">
    <property type="component" value="Unassembled WGS sequence"/>
</dbReference>
<feature type="active site" evidence="5">
    <location>
        <position position="203"/>
    </location>
</feature>
<evidence type="ECO:0000256" key="5">
    <source>
        <dbReference type="PIRSR" id="PIRSR000446-1"/>
    </source>
</evidence>
<protein>
    <recommendedName>
        <fullName evidence="4">Malonyl CoA-acyl carrier protein transacylase</fullName>
        <ecNumber evidence="4">2.3.1.39</ecNumber>
    </recommendedName>
</protein>
<proteinExistence type="inferred from homology"/>
<evidence type="ECO:0000313" key="8">
    <source>
        <dbReference type="Proteomes" id="UP000053577"/>
    </source>
</evidence>
<sequence>MTEIKTAYVFPGQGAQFVGMGRDLYSEFHSARELFDLADKALGFSLSKLCFEGPEEDLRDTRNSQSAIVCHSLCALAAFIESGKSKLLPEPSFVAGHSLGEYSALGAGGILPYPQAILLARKRGELMAEAAVKTPGAMAAVLGLSEEILADICLKTGCYIANYNSPGQLVISGLKEAVEKASAQAAESGAMKVVPLQVSGGFHTPLMSPASAGLKTVLDSTGFDTARIPLVANTSASPLTNPQDIKSELVSQLTGGVQWQKSIENMIAAGVNTFVEIGPGKVLAGLIKRINRSVNIYNINDAASIQNFSV</sequence>
<organism evidence="7 8">
    <name type="scientific">Dehalococcoides mccartyi</name>
    <dbReference type="NCBI Taxonomy" id="61435"/>
    <lineage>
        <taxon>Bacteria</taxon>
        <taxon>Bacillati</taxon>
        <taxon>Chloroflexota</taxon>
        <taxon>Dehalococcoidia</taxon>
        <taxon>Dehalococcoidales</taxon>
        <taxon>Dehalococcoidaceae</taxon>
        <taxon>Dehalococcoides</taxon>
    </lineage>
</organism>
<dbReference type="InterPro" id="IPR016036">
    <property type="entry name" value="Malonyl_transacylase_ACP-bd"/>
</dbReference>
<feature type="domain" description="Malonyl-CoA:ACP transacylase (MAT)" evidence="6">
    <location>
        <begin position="9"/>
        <end position="308"/>
    </location>
</feature>
<dbReference type="InterPro" id="IPR024925">
    <property type="entry name" value="Malonyl_CoA-ACP_transAc"/>
</dbReference>
<dbReference type="InterPro" id="IPR016035">
    <property type="entry name" value="Acyl_Trfase/lysoPLipase"/>
</dbReference>
<comment type="similarity">
    <text evidence="4">Belongs to the fabD family.</text>
</comment>
<feature type="active site" evidence="5">
    <location>
        <position position="98"/>
    </location>
</feature>
<evidence type="ECO:0000256" key="4">
    <source>
        <dbReference type="PIRNR" id="PIRNR000446"/>
    </source>
</evidence>
<dbReference type="Gene3D" id="3.30.70.250">
    <property type="entry name" value="Malonyl-CoA ACP transacylase, ACP-binding"/>
    <property type="match status" value="1"/>
</dbReference>
<dbReference type="PANTHER" id="PTHR42681">
    <property type="entry name" value="MALONYL-COA-ACYL CARRIER PROTEIN TRANSACYLASE, MITOCHONDRIAL"/>
    <property type="match status" value="1"/>
</dbReference>
<dbReference type="InterPro" id="IPR014043">
    <property type="entry name" value="Acyl_transferase_dom"/>
</dbReference>
<dbReference type="AlphaFoldDB" id="A0A0V8M2R2"/>
<dbReference type="NCBIfam" id="TIGR00128">
    <property type="entry name" value="fabD"/>
    <property type="match status" value="1"/>
</dbReference>
<dbReference type="Pfam" id="PF00698">
    <property type="entry name" value="Acyl_transf_1"/>
    <property type="match status" value="1"/>
</dbReference>
<dbReference type="EMBL" id="JGYD01000018">
    <property type="protein sequence ID" value="KSV18067.1"/>
    <property type="molecule type" value="Genomic_DNA"/>
</dbReference>
<dbReference type="PATRIC" id="fig|61435.5.peg.1057"/>
<reference evidence="7 8" key="1">
    <citation type="journal article" date="2015" name="Sci. Rep.">
        <title>A comparative genomics and reductive dehalogenase gene transcription study of two chloroethene-respiring bacteria, Dehalococcoides mccartyi strains MB and 11a.</title>
        <authorList>
            <person name="Low A."/>
            <person name="Shen Z."/>
            <person name="Cheng D."/>
            <person name="Rogers M.J."/>
            <person name="Lee P.K."/>
            <person name="He J."/>
        </authorList>
    </citation>
    <scope>NUCLEOTIDE SEQUENCE [LARGE SCALE GENOMIC DNA]</scope>
    <source>
        <strain evidence="7 8">MB</strain>
    </source>
</reference>
<evidence type="ECO:0000256" key="3">
    <source>
        <dbReference type="ARBA" id="ARBA00048462"/>
    </source>
</evidence>
<dbReference type="OrthoDB" id="9805460at2"/>
<keyword evidence="2 4" id="KW-0012">Acyltransferase</keyword>
<evidence type="ECO:0000256" key="1">
    <source>
        <dbReference type="ARBA" id="ARBA00022679"/>
    </source>
</evidence>
<dbReference type="InterPro" id="IPR004410">
    <property type="entry name" value="Malonyl_CoA-ACP_transAc_FabD"/>
</dbReference>
<dbReference type="PIRSF" id="PIRSF000446">
    <property type="entry name" value="Mct"/>
    <property type="match status" value="1"/>
</dbReference>
<dbReference type="SUPFAM" id="SSF52151">
    <property type="entry name" value="FabD/lysophospholipase-like"/>
    <property type="match status" value="1"/>
</dbReference>
<dbReference type="EC" id="2.3.1.39" evidence="4"/>
<keyword evidence="1 4" id="KW-0808">Transferase</keyword>
<evidence type="ECO:0000313" key="7">
    <source>
        <dbReference type="EMBL" id="KSV18067.1"/>
    </source>
</evidence>
<comment type="caution">
    <text evidence="7">The sequence shown here is derived from an EMBL/GenBank/DDBJ whole genome shotgun (WGS) entry which is preliminary data.</text>
</comment>
<dbReference type="SUPFAM" id="SSF55048">
    <property type="entry name" value="Probable ACP-binding domain of malonyl-CoA ACP transacylase"/>
    <property type="match status" value="1"/>
</dbReference>
<dbReference type="SMART" id="SM00827">
    <property type="entry name" value="PKS_AT"/>
    <property type="match status" value="1"/>
</dbReference>
<dbReference type="PANTHER" id="PTHR42681:SF1">
    <property type="entry name" value="MALONYL-COA-ACYL CARRIER PROTEIN TRANSACYLASE, MITOCHONDRIAL"/>
    <property type="match status" value="1"/>
</dbReference>
<gene>
    <name evidence="7" type="ORF">DA01_05350</name>
</gene>
<evidence type="ECO:0000259" key="6">
    <source>
        <dbReference type="SMART" id="SM00827"/>
    </source>
</evidence>
<accession>A0A0V8M2R2</accession>
<evidence type="ECO:0000256" key="2">
    <source>
        <dbReference type="ARBA" id="ARBA00023315"/>
    </source>
</evidence>
<dbReference type="GO" id="GO:0004314">
    <property type="term" value="F:[acyl-carrier-protein] S-malonyltransferase activity"/>
    <property type="evidence" value="ECO:0007669"/>
    <property type="project" value="UniProtKB-EC"/>
</dbReference>
<dbReference type="Gene3D" id="3.40.366.10">
    <property type="entry name" value="Malonyl-Coenzyme A Acyl Carrier Protein, domain 2"/>
    <property type="match status" value="1"/>
</dbReference>
<dbReference type="GO" id="GO:0006633">
    <property type="term" value="P:fatty acid biosynthetic process"/>
    <property type="evidence" value="ECO:0007669"/>
    <property type="project" value="TreeGrafter"/>
</dbReference>
<dbReference type="GO" id="GO:0005829">
    <property type="term" value="C:cytosol"/>
    <property type="evidence" value="ECO:0007669"/>
    <property type="project" value="TreeGrafter"/>
</dbReference>
<dbReference type="RefSeq" id="WP_058292518.1">
    <property type="nucleotide sequence ID" value="NZ_JGYD01000018.1"/>
</dbReference>